<keyword evidence="7 10" id="KW-0564">Palmitate</keyword>
<evidence type="ECO:0000256" key="5">
    <source>
        <dbReference type="ARBA" id="ARBA00022729"/>
    </source>
</evidence>
<accession>A0ABT2DZR5</accession>
<comment type="function">
    <text evidence="9">Could be involved in resistance to puromycin, acriflavine and tetraphenylarsonium chloride.</text>
</comment>
<evidence type="ECO:0000256" key="2">
    <source>
        <dbReference type="ARBA" id="ARBA00007613"/>
    </source>
</evidence>
<evidence type="ECO:0000256" key="1">
    <source>
        <dbReference type="ARBA" id="ARBA00004459"/>
    </source>
</evidence>
<dbReference type="EMBL" id="JALIGE010000071">
    <property type="protein sequence ID" value="MCS2161045.1"/>
    <property type="molecule type" value="Genomic_DNA"/>
</dbReference>
<protein>
    <submittedName>
        <fullName evidence="11">Efflux transporter outer membrane subunit</fullName>
    </submittedName>
</protein>
<comment type="similarity">
    <text evidence="2 10">Belongs to the outer membrane factor (OMF) (TC 1.B.17) family.</text>
</comment>
<gene>
    <name evidence="11" type="ORF">MUU47_07885</name>
</gene>
<evidence type="ECO:0000313" key="12">
    <source>
        <dbReference type="Proteomes" id="UP001205357"/>
    </source>
</evidence>
<feature type="chain" id="PRO_5044954589" evidence="10">
    <location>
        <begin position="28"/>
        <end position="479"/>
    </location>
</feature>
<dbReference type="PANTHER" id="PTHR30203">
    <property type="entry name" value="OUTER MEMBRANE CATION EFFLUX PROTEIN"/>
    <property type="match status" value="1"/>
</dbReference>
<evidence type="ECO:0000256" key="7">
    <source>
        <dbReference type="ARBA" id="ARBA00023139"/>
    </source>
</evidence>
<dbReference type="NCBIfam" id="TIGR01845">
    <property type="entry name" value="outer_NodT"/>
    <property type="match status" value="1"/>
</dbReference>
<keyword evidence="4 10" id="KW-0812">Transmembrane</keyword>
<keyword evidence="12" id="KW-1185">Reference proteome</keyword>
<feature type="signal peptide" evidence="10">
    <location>
        <begin position="1"/>
        <end position="27"/>
    </location>
</feature>
<evidence type="ECO:0000256" key="6">
    <source>
        <dbReference type="ARBA" id="ARBA00023136"/>
    </source>
</evidence>
<comment type="caution">
    <text evidence="11">The sequence shown here is derived from an EMBL/GenBank/DDBJ whole genome shotgun (WGS) entry which is preliminary data.</text>
</comment>
<dbReference type="Gene3D" id="1.20.1600.10">
    <property type="entry name" value="Outer membrane efflux proteins (OEP)"/>
    <property type="match status" value="1"/>
</dbReference>
<keyword evidence="8 10" id="KW-0449">Lipoprotein</keyword>
<dbReference type="InterPro" id="IPR003423">
    <property type="entry name" value="OMP_efflux"/>
</dbReference>
<dbReference type="Proteomes" id="UP001205357">
    <property type="component" value="Unassembled WGS sequence"/>
</dbReference>
<dbReference type="RefSeq" id="WP_258987636.1">
    <property type="nucleotide sequence ID" value="NZ_JALIGE010000071.1"/>
</dbReference>
<evidence type="ECO:0000256" key="8">
    <source>
        <dbReference type="ARBA" id="ARBA00023288"/>
    </source>
</evidence>
<dbReference type="SUPFAM" id="SSF56954">
    <property type="entry name" value="Outer membrane efflux proteins (OEP)"/>
    <property type="match status" value="1"/>
</dbReference>
<dbReference type="PROSITE" id="PS51257">
    <property type="entry name" value="PROKAR_LIPOPROTEIN"/>
    <property type="match status" value="1"/>
</dbReference>
<organism evidence="11 12">
    <name type="scientific">Scandinavium hiltneri</name>
    <dbReference type="NCBI Taxonomy" id="2926519"/>
    <lineage>
        <taxon>Bacteria</taxon>
        <taxon>Pseudomonadati</taxon>
        <taxon>Pseudomonadota</taxon>
        <taxon>Gammaproteobacteria</taxon>
        <taxon>Enterobacterales</taxon>
        <taxon>Enterobacteriaceae</taxon>
        <taxon>Scandinavium</taxon>
    </lineage>
</organism>
<keyword evidence="6 10" id="KW-0472">Membrane</keyword>
<dbReference type="PANTHER" id="PTHR30203:SF20">
    <property type="entry name" value="MULTIDRUG RESISTANCE OUTER MEMBRANE PROTEIN MDTP-RELATED"/>
    <property type="match status" value="1"/>
</dbReference>
<dbReference type="Gene3D" id="2.20.200.10">
    <property type="entry name" value="Outer membrane efflux proteins (OEP)"/>
    <property type="match status" value="1"/>
</dbReference>
<keyword evidence="5 10" id="KW-0732">Signal</keyword>
<name>A0ABT2DZR5_9ENTR</name>
<reference evidence="11 12" key="1">
    <citation type="submission" date="2022-04" db="EMBL/GenBank/DDBJ databases">
        <title>Proposal of a three novel species of Scandinavium, Scandinavium hiltneri, Scandinavium manionii, Scandinavium tedordense.</title>
        <authorList>
            <person name="Maddock D.W."/>
            <person name="Brady C.L."/>
            <person name="Denman S."/>
            <person name="Arnold D."/>
        </authorList>
    </citation>
    <scope>NUCLEOTIDE SEQUENCE [LARGE SCALE GENOMIC DNA]</scope>
    <source>
        <strain evidence="11 12">H11S7</strain>
    </source>
</reference>
<dbReference type="InterPro" id="IPR010131">
    <property type="entry name" value="MdtP/NodT-like"/>
</dbReference>
<comment type="subcellular location">
    <subcellularLocation>
        <location evidence="1 10">Cell outer membrane</location>
        <topology evidence="1 10">Lipid-anchor</topology>
    </subcellularLocation>
</comment>
<evidence type="ECO:0000256" key="4">
    <source>
        <dbReference type="ARBA" id="ARBA00022692"/>
    </source>
</evidence>
<evidence type="ECO:0000313" key="11">
    <source>
        <dbReference type="EMBL" id="MCS2161045.1"/>
    </source>
</evidence>
<sequence>MRSLKRVNKVKPLALLCCALLAACAPMKDDTSTVKPISQQEIVLPKDIKLTSQQWPDATWWKHYNDPQLNALIDRALKQSPSIAVAHARVAQARSDVALIESGTQLKVNAMAQINEAHVSSNGYLGPFANDVPQVSALSGPWYTEGIVGLGATLDIDLWGEHRDRLDAVMGVENAHKLEEKAVELEISADVAQLYYGIQTTDQVMQRLGTLKQSETFVLNSHEARAARGLESHSDAEMAKAMLLTIEQQLSKAKQQRVAFRESLRALIGGGELAEITPMPLPVAQTQLPSSLNYQLLARRPDLQAAHWYVQSSMKQIDAAKAAFYPKFDIKAFFGFDALHLDDLFDHSSQQTNIVPGLYLPIFSGGQLEANLDKTRHQRDMLISQYNQAVLTAVKDVVVTGSALQSLQEEQTLQNEKVSSAAAGMNNAKARYQRGLISEAMANEAQRQWLTAQIQQIEMQGQLVSKDIVLNKALGGGKI</sequence>
<keyword evidence="3 10" id="KW-1134">Transmembrane beta strand</keyword>
<evidence type="ECO:0000256" key="10">
    <source>
        <dbReference type="RuleBase" id="RU362097"/>
    </source>
</evidence>
<dbReference type="Pfam" id="PF02321">
    <property type="entry name" value="OEP"/>
    <property type="match status" value="2"/>
</dbReference>
<evidence type="ECO:0000256" key="9">
    <source>
        <dbReference type="ARBA" id="ARBA00037313"/>
    </source>
</evidence>
<evidence type="ECO:0000256" key="3">
    <source>
        <dbReference type="ARBA" id="ARBA00022452"/>
    </source>
</evidence>
<proteinExistence type="inferred from homology"/>